<reference evidence="3" key="1">
    <citation type="submission" date="2023-07" db="EMBL/GenBank/DDBJ databases">
        <title>Functional and genomic diversity of the sorghum phyllosphere microbiome.</title>
        <authorList>
            <person name="Shade A."/>
        </authorList>
    </citation>
    <scope>NUCLEOTIDE SEQUENCE [LARGE SCALE GENOMIC DNA]</scope>
    <source>
        <strain evidence="3">SORGH_AS_0422</strain>
    </source>
</reference>
<evidence type="ECO:0000256" key="1">
    <source>
        <dbReference type="SAM" id="SignalP"/>
    </source>
</evidence>
<dbReference type="SUPFAM" id="SSF49452">
    <property type="entry name" value="Starch-binding domain-like"/>
    <property type="match status" value="1"/>
</dbReference>
<dbReference type="RefSeq" id="WP_311950078.1">
    <property type="nucleotide sequence ID" value="NZ_JAVLVU010000001.1"/>
</dbReference>
<name>A0ABU3GX52_9SPHI</name>
<sequence>MIRLYTILLAFLFLSGTVLANDELEKNGSIKGHVQTSDAKPGAFVTVSLKNTKKGTMTDENGNFRLHGVKPGTYTLRISHIGLQTEEQEIKVEKVNKPK</sequence>
<gene>
    <name evidence="2" type="ORF">QE417_002322</name>
</gene>
<evidence type="ECO:0008006" key="4">
    <source>
        <dbReference type="Google" id="ProtNLM"/>
    </source>
</evidence>
<organism evidence="2 3">
    <name type="scientific">Mucilaginibacter terrae</name>
    <dbReference type="NCBI Taxonomy" id="1955052"/>
    <lineage>
        <taxon>Bacteria</taxon>
        <taxon>Pseudomonadati</taxon>
        <taxon>Bacteroidota</taxon>
        <taxon>Sphingobacteriia</taxon>
        <taxon>Sphingobacteriales</taxon>
        <taxon>Sphingobacteriaceae</taxon>
        <taxon>Mucilaginibacter</taxon>
    </lineage>
</organism>
<keyword evidence="3" id="KW-1185">Reference proteome</keyword>
<dbReference type="Pfam" id="PF13715">
    <property type="entry name" value="CarbopepD_reg_2"/>
    <property type="match status" value="1"/>
</dbReference>
<dbReference type="InterPro" id="IPR013784">
    <property type="entry name" value="Carb-bd-like_fold"/>
</dbReference>
<keyword evidence="1" id="KW-0732">Signal</keyword>
<dbReference type="EMBL" id="JAVLVU010000001">
    <property type="protein sequence ID" value="MDT3403250.1"/>
    <property type="molecule type" value="Genomic_DNA"/>
</dbReference>
<dbReference type="Gene3D" id="2.60.40.1120">
    <property type="entry name" value="Carboxypeptidase-like, regulatory domain"/>
    <property type="match status" value="1"/>
</dbReference>
<proteinExistence type="predicted"/>
<accession>A0ABU3GX52</accession>
<comment type="caution">
    <text evidence="2">The sequence shown here is derived from an EMBL/GenBank/DDBJ whole genome shotgun (WGS) entry which is preliminary data.</text>
</comment>
<evidence type="ECO:0000313" key="3">
    <source>
        <dbReference type="Proteomes" id="UP001258315"/>
    </source>
</evidence>
<evidence type="ECO:0000313" key="2">
    <source>
        <dbReference type="EMBL" id="MDT3403250.1"/>
    </source>
</evidence>
<protein>
    <recommendedName>
        <fullName evidence="4">Carboxypeptidase-like regulatory domain-containing protein</fullName>
    </recommendedName>
</protein>
<feature type="signal peptide" evidence="1">
    <location>
        <begin position="1"/>
        <end position="20"/>
    </location>
</feature>
<feature type="chain" id="PRO_5045685822" description="Carboxypeptidase-like regulatory domain-containing protein" evidence="1">
    <location>
        <begin position="21"/>
        <end position="99"/>
    </location>
</feature>
<dbReference type="Proteomes" id="UP001258315">
    <property type="component" value="Unassembled WGS sequence"/>
</dbReference>